<keyword evidence="2" id="KW-1185">Reference proteome</keyword>
<dbReference type="Proteomes" id="UP000447434">
    <property type="component" value="Chromosome 13"/>
</dbReference>
<comment type="caution">
    <text evidence="1">The sequence shown here is derived from an EMBL/GenBank/DDBJ whole genome shotgun (WGS) entry which is preliminary data.</text>
</comment>
<evidence type="ECO:0000313" key="1">
    <source>
        <dbReference type="EMBL" id="KAE9601150.1"/>
    </source>
</evidence>
<sequence length="160" mass="18179">MVEDDKSGPKQPVEKMPKPVKINELFINLDIEKGEDLQHNLVVEHKDDQNNLEKVGAPQIVVEEDSSDVELSITRVENSIEGVPCQRENDFVVQTADEMGNQTAVKDLRIVGSLWASEEVKGVEEAVDEDCFISPVLSKSRKKRNKKRNMENRVHFIRRG</sequence>
<proteinExistence type="predicted"/>
<protein>
    <submittedName>
        <fullName evidence="1">Uncharacterized protein</fullName>
    </submittedName>
</protein>
<name>A0A6A4PI81_LUPAL</name>
<accession>A0A6A4PI81</accession>
<organism evidence="1 2">
    <name type="scientific">Lupinus albus</name>
    <name type="common">White lupine</name>
    <name type="synonym">Lupinus termis</name>
    <dbReference type="NCBI Taxonomy" id="3870"/>
    <lineage>
        <taxon>Eukaryota</taxon>
        <taxon>Viridiplantae</taxon>
        <taxon>Streptophyta</taxon>
        <taxon>Embryophyta</taxon>
        <taxon>Tracheophyta</taxon>
        <taxon>Spermatophyta</taxon>
        <taxon>Magnoliopsida</taxon>
        <taxon>eudicotyledons</taxon>
        <taxon>Gunneridae</taxon>
        <taxon>Pentapetalae</taxon>
        <taxon>rosids</taxon>
        <taxon>fabids</taxon>
        <taxon>Fabales</taxon>
        <taxon>Fabaceae</taxon>
        <taxon>Papilionoideae</taxon>
        <taxon>50 kb inversion clade</taxon>
        <taxon>genistoids sensu lato</taxon>
        <taxon>core genistoids</taxon>
        <taxon>Genisteae</taxon>
        <taxon>Lupinus</taxon>
    </lineage>
</organism>
<evidence type="ECO:0000313" key="2">
    <source>
        <dbReference type="Proteomes" id="UP000447434"/>
    </source>
</evidence>
<reference evidence="2" key="1">
    <citation type="journal article" date="2020" name="Nat. Commun.">
        <title>Genome sequence of the cluster root forming white lupin.</title>
        <authorList>
            <person name="Hufnagel B."/>
            <person name="Marques A."/>
            <person name="Soriano A."/>
            <person name="Marques L."/>
            <person name="Divol F."/>
            <person name="Doumas P."/>
            <person name="Sallet E."/>
            <person name="Mancinotti D."/>
            <person name="Carrere S."/>
            <person name="Marande W."/>
            <person name="Arribat S."/>
            <person name="Keller J."/>
            <person name="Huneau C."/>
            <person name="Blein T."/>
            <person name="Aime D."/>
            <person name="Laguerre M."/>
            <person name="Taylor J."/>
            <person name="Schubert V."/>
            <person name="Nelson M."/>
            <person name="Geu-Flores F."/>
            <person name="Crespi M."/>
            <person name="Gallardo-Guerrero K."/>
            <person name="Delaux P.-M."/>
            <person name="Salse J."/>
            <person name="Berges H."/>
            <person name="Guyot R."/>
            <person name="Gouzy J."/>
            <person name="Peret B."/>
        </authorList>
    </citation>
    <scope>NUCLEOTIDE SEQUENCE [LARGE SCALE GENOMIC DNA]</scope>
    <source>
        <strain evidence="2">cv. Amiga</strain>
    </source>
</reference>
<dbReference type="AlphaFoldDB" id="A0A6A4PI81"/>
<dbReference type="EMBL" id="WOCE01000013">
    <property type="protein sequence ID" value="KAE9601150.1"/>
    <property type="molecule type" value="Genomic_DNA"/>
</dbReference>
<gene>
    <name evidence="1" type="ORF">Lalb_Chr13g0294731</name>
</gene>